<accession>A0ABT4MJK1</accession>
<feature type="transmembrane region" description="Helical" evidence="1">
    <location>
        <begin position="36"/>
        <end position="54"/>
    </location>
</feature>
<keyword evidence="1" id="KW-0472">Membrane</keyword>
<dbReference type="EMBL" id="JAPWIJ010000006">
    <property type="protein sequence ID" value="MCZ4520190.1"/>
    <property type="molecule type" value="Genomic_DNA"/>
</dbReference>
<keyword evidence="1" id="KW-0812">Transmembrane</keyword>
<feature type="transmembrane region" description="Helical" evidence="1">
    <location>
        <begin position="9"/>
        <end position="30"/>
    </location>
</feature>
<keyword evidence="3" id="KW-1185">Reference proteome</keyword>
<sequence length="278" mass="28831">MPNTIKTRILASSIANIAIDLLLPTVVFLLLSHAGMPATVALSIGGAVAGGKALGGRVESGEFRWLRALLGAIAPTGTILVAVVLGASDITAAVVGAVTLALLFVGDLVTRRRSRASVDGISILVLAEIAASVALVAISDDPRFILVRPAFYAIVAAVVALASVLTSRPLMMEASRPMAVAGDPDRARAFDNSWAASAQFRSIQRVMTAGFGAVLLAEAILRIVLVYRAPADAIAETSLTSQIPAVILFVAYFAAVRLLAVPRASKIVDAQLRQLQSA</sequence>
<dbReference type="RefSeq" id="WP_269606218.1">
    <property type="nucleotide sequence ID" value="NZ_JAPWIJ010000006.1"/>
</dbReference>
<dbReference type="Proteomes" id="UP001081071">
    <property type="component" value="Unassembled WGS sequence"/>
</dbReference>
<proteinExistence type="predicted"/>
<comment type="caution">
    <text evidence="2">The sequence shown here is derived from an EMBL/GenBank/DDBJ whole genome shotgun (WGS) entry which is preliminary data.</text>
</comment>
<feature type="transmembrane region" description="Helical" evidence="1">
    <location>
        <begin position="239"/>
        <end position="260"/>
    </location>
</feature>
<feature type="transmembrane region" description="Helical" evidence="1">
    <location>
        <begin position="66"/>
        <end position="84"/>
    </location>
</feature>
<gene>
    <name evidence="2" type="ORF">O4220_16890</name>
</gene>
<feature type="transmembrane region" description="Helical" evidence="1">
    <location>
        <begin position="121"/>
        <end position="139"/>
    </location>
</feature>
<dbReference type="NCBIfam" id="NF041646">
    <property type="entry name" value="VC0807_fam"/>
    <property type="match status" value="1"/>
</dbReference>
<organism evidence="2 3">
    <name type="scientific">Rhodococcus ruber</name>
    <dbReference type="NCBI Taxonomy" id="1830"/>
    <lineage>
        <taxon>Bacteria</taxon>
        <taxon>Bacillati</taxon>
        <taxon>Actinomycetota</taxon>
        <taxon>Actinomycetes</taxon>
        <taxon>Mycobacteriales</taxon>
        <taxon>Nocardiaceae</taxon>
        <taxon>Rhodococcus</taxon>
    </lineage>
</organism>
<evidence type="ECO:0000256" key="1">
    <source>
        <dbReference type="SAM" id="Phobius"/>
    </source>
</evidence>
<feature type="transmembrane region" description="Helical" evidence="1">
    <location>
        <begin position="206"/>
        <end position="227"/>
    </location>
</feature>
<feature type="transmembrane region" description="Helical" evidence="1">
    <location>
        <begin position="145"/>
        <end position="166"/>
    </location>
</feature>
<keyword evidence="1" id="KW-1133">Transmembrane helix</keyword>
<feature type="transmembrane region" description="Helical" evidence="1">
    <location>
        <begin position="90"/>
        <end position="109"/>
    </location>
</feature>
<evidence type="ECO:0000313" key="2">
    <source>
        <dbReference type="EMBL" id="MCZ4520190.1"/>
    </source>
</evidence>
<protein>
    <submittedName>
        <fullName evidence="2">Uncharacterized protein</fullName>
    </submittedName>
</protein>
<name>A0ABT4MJK1_9NOCA</name>
<reference evidence="2" key="1">
    <citation type="submission" date="2022-12" db="EMBL/GenBank/DDBJ databases">
        <authorList>
            <person name="Krivoruchko A.V."/>
            <person name="Elkin A."/>
        </authorList>
    </citation>
    <scope>NUCLEOTIDE SEQUENCE</scope>
    <source>
        <strain evidence="2">IEGM 1391</strain>
    </source>
</reference>
<evidence type="ECO:0000313" key="3">
    <source>
        <dbReference type="Proteomes" id="UP001081071"/>
    </source>
</evidence>